<feature type="coiled-coil region" evidence="1">
    <location>
        <begin position="204"/>
        <end position="400"/>
    </location>
</feature>
<dbReference type="GeneID" id="27687089"/>
<dbReference type="AlphaFoldDB" id="A0A0L0HKZ5"/>
<dbReference type="RefSeq" id="XP_016609831.1">
    <property type="nucleotide sequence ID" value="XM_016751844.1"/>
</dbReference>
<feature type="region of interest" description="Disordered" evidence="2">
    <location>
        <begin position="175"/>
        <end position="194"/>
    </location>
</feature>
<dbReference type="InParanoid" id="A0A0L0HKZ5"/>
<dbReference type="OrthoDB" id="9451547at2759"/>
<name>A0A0L0HKZ5_SPIPD</name>
<feature type="region of interest" description="Disordered" evidence="2">
    <location>
        <begin position="1"/>
        <end position="34"/>
    </location>
</feature>
<keyword evidence="4" id="KW-1185">Reference proteome</keyword>
<organism evidence="3 4">
    <name type="scientific">Spizellomyces punctatus (strain DAOM BR117)</name>
    <dbReference type="NCBI Taxonomy" id="645134"/>
    <lineage>
        <taxon>Eukaryota</taxon>
        <taxon>Fungi</taxon>
        <taxon>Fungi incertae sedis</taxon>
        <taxon>Chytridiomycota</taxon>
        <taxon>Chytridiomycota incertae sedis</taxon>
        <taxon>Chytridiomycetes</taxon>
        <taxon>Spizellomycetales</taxon>
        <taxon>Spizellomycetaceae</taxon>
        <taxon>Spizellomyces</taxon>
    </lineage>
</organism>
<dbReference type="OMA" id="SETHILQ"/>
<dbReference type="STRING" id="645134.A0A0L0HKZ5"/>
<dbReference type="EMBL" id="KQ257454">
    <property type="protein sequence ID" value="KND01792.1"/>
    <property type="molecule type" value="Genomic_DNA"/>
</dbReference>
<sequence length="526" mass="59254">MTVLPPSPLDLSDRPNLSQTFGPTSPSSSSPEVEKADFVVTTIGNAVADEVRSMRSLTRASKRRSALIFNNAPLELVDSWSEQDLRTKLKDALEALKDKERDLTLAAEIGQQLVAANNSLMTEYQELVNRTKSLQQLNVQAPQYGSRASLRGGSLRSLARRRSKASLSIDLVAASEPSLSSDSPTSTTAPSLSRRRSIGTLEYVNSLERANTDLRAQLDVLEANLRDAERIHRQTVSNLRRNNASLQDQLRATLQDLRDAEAGHARVVSNFERDLDQLRNELQATAQAAAELEVDRRRLLREHAEVRRDTKELEQTDQEIIQDLGRRVKDLETENAKLLVAKKESDRRCAMQRIELEELSVHAKELEAKVAETEGLKDEYARQSRVVDELREQLEDIRASDMEHFEEEMAFGGVTGIDEGDEDEPYQGATVRGVDSGQLTPRKQDWEWTKWIERTRTRCWELDMAGLRDEIADLRAHREEAYSRLRSTLESCTRQVVDHTPRPITSLASMASSVIGTVFGTRKGRN</sequence>
<reference evidence="3 4" key="1">
    <citation type="submission" date="2009-08" db="EMBL/GenBank/DDBJ databases">
        <title>The Genome Sequence of Spizellomyces punctatus strain DAOM BR117.</title>
        <authorList>
            <consortium name="The Broad Institute Genome Sequencing Platform"/>
            <person name="Russ C."/>
            <person name="Cuomo C."/>
            <person name="Shea T."/>
            <person name="Young S.K."/>
            <person name="Zeng Q."/>
            <person name="Koehrsen M."/>
            <person name="Haas B."/>
            <person name="Borodovsky M."/>
            <person name="Guigo R."/>
            <person name="Alvarado L."/>
            <person name="Berlin A."/>
            <person name="Bochicchio J."/>
            <person name="Borenstein D."/>
            <person name="Chapman S."/>
            <person name="Chen Z."/>
            <person name="Engels R."/>
            <person name="Freedman E."/>
            <person name="Gellesch M."/>
            <person name="Goldberg J."/>
            <person name="Griggs A."/>
            <person name="Gujja S."/>
            <person name="Heiman D."/>
            <person name="Hepburn T."/>
            <person name="Howarth C."/>
            <person name="Jen D."/>
            <person name="Larson L."/>
            <person name="Lewis B."/>
            <person name="Mehta T."/>
            <person name="Park D."/>
            <person name="Pearson M."/>
            <person name="Roberts A."/>
            <person name="Saif S."/>
            <person name="Shenoy N."/>
            <person name="Sisk P."/>
            <person name="Stolte C."/>
            <person name="Sykes S."/>
            <person name="Thomson T."/>
            <person name="Walk T."/>
            <person name="White J."/>
            <person name="Yandava C."/>
            <person name="Burger G."/>
            <person name="Gray M.W."/>
            <person name="Holland P.W.H."/>
            <person name="King N."/>
            <person name="Lang F.B.F."/>
            <person name="Roger A.J."/>
            <person name="Ruiz-Trillo I."/>
            <person name="Lander E."/>
            <person name="Nusbaum C."/>
        </authorList>
    </citation>
    <scope>NUCLEOTIDE SEQUENCE [LARGE SCALE GENOMIC DNA]</scope>
    <source>
        <strain evidence="3 4">DAOM BR117</strain>
    </source>
</reference>
<protein>
    <submittedName>
        <fullName evidence="3">Uncharacterized protein</fullName>
    </submittedName>
</protein>
<accession>A0A0L0HKZ5</accession>
<evidence type="ECO:0000256" key="2">
    <source>
        <dbReference type="SAM" id="MobiDB-lite"/>
    </source>
</evidence>
<evidence type="ECO:0000313" key="3">
    <source>
        <dbReference type="EMBL" id="KND01792.1"/>
    </source>
</evidence>
<feature type="compositionally biased region" description="Low complexity" evidence="2">
    <location>
        <begin position="175"/>
        <end position="192"/>
    </location>
</feature>
<gene>
    <name evidence="3" type="ORF">SPPG_03583</name>
</gene>
<evidence type="ECO:0000256" key="1">
    <source>
        <dbReference type="SAM" id="Coils"/>
    </source>
</evidence>
<dbReference type="Proteomes" id="UP000053201">
    <property type="component" value="Unassembled WGS sequence"/>
</dbReference>
<proteinExistence type="predicted"/>
<evidence type="ECO:0000313" key="4">
    <source>
        <dbReference type="Proteomes" id="UP000053201"/>
    </source>
</evidence>
<dbReference type="VEuPathDB" id="FungiDB:SPPG_03583"/>
<keyword evidence="1" id="KW-0175">Coiled coil</keyword>